<evidence type="ECO:0000256" key="5">
    <source>
        <dbReference type="ARBA" id="ARBA00022771"/>
    </source>
</evidence>
<proteinExistence type="predicted"/>
<evidence type="ECO:0000256" key="8">
    <source>
        <dbReference type="SAM" id="Phobius"/>
    </source>
</evidence>
<evidence type="ECO:0000256" key="7">
    <source>
        <dbReference type="ARBA" id="ARBA00022833"/>
    </source>
</evidence>
<dbReference type="AlphaFoldDB" id="A0A058Z5Z1"/>
<dbReference type="Gene3D" id="1.20.120.1750">
    <property type="match status" value="1"/>
</dbReference>
<dbReference type="PANTHER" id="PTHR22770:SF47">
    <property type="entry name" value="E3 UBIQUITIN-PROTEIN LIGASE RNF216"/>
    <property type="match status" value="1"/>
</dbReference>
<name>A0A058Z5Z1_FONAL</name>
<dbReference type="eggNOG" id="KOG1812">
    <property type="taxonomic scope" value="Eukaryota"/>
</dbReference>
<reference evidence="10" key="1">
    <citation type="submission" date="2013-04" db="EMBL/GenBank/DDBJ databases">
        <title>The Genome Sequence of Fonticula alba ATCC 38817.</title>
        <authorList>
            <consortium name="The Broad Institute Genomics Platform"/>
            <person name="Russ C."/>
            <person name="Cuomo C."/>
            <person name="Burger G."/>
            <person name="Gray M.W."/>
            <person name="Holland P.W.H."/>
            <person name="King N."/>
            <person name="Lang F.B.F."/>
            <person name="Roger A.J."/>
            <person name="Ruiz-Trillo I."/>
            <person name="Brown M."/>
            <person name="Walker B."/>
            <person name="Young S."/>
            <person name="Zeng Q."/>
            <person name="Gargeya S."/>
            <person name="Fitzgerald M."/>
            <person name="Haas B."/>
            <person name="Abouelleil A."/>
            <person name="Allen A.W."/>
            <person name="Alvarado L."/>
            <person name="Arachchi H.M."/>
            <person name="Berlin A.M."/>
            <person name="Chapman S.B."/>
            <person name="Gainer-Dewar J."/>
            <person name="Goldberg J."/>
            <person name="Griggs A."/>
            <person name="Gujja S."/>
            <person name="Hansen M."/>
            <person name="Howarth C."/>
            <person name="Imamovic A."/>
            <person name="Ireland A."/>
            <person name="Larimer J."/>
            <person name="McCowan C."/>
            <person name="Murphy C."/>
            <person name="Pearson M."/>
            <person name="Poon T.W."/>
            <person name="Priest M."/>
            <person name="Roberts A."/>
            <person name="Saif S."/>
            <person name="Shea T."/>
            <person name="Sisk P."/>
            <person name="Sykes S."/>
            <person name="Wortman J."/>
            <person name="Nusbaum C."/>
            <person name="Birren B."/>
        </authorList>
    </citation>
    <scope>NUCLEOTIDE SEQUENCE [LARGE SCALE GENOMIC DNA]</scope>
    <source>
        <strain evidence="10">ATCC 38817</strain>
    </source>
</reference>
<evidence type="ECO:0000259" key="9">
    <source>
        <dbReference type="PROSITE" id="PS51873"/>
    </source>
</evidence>
<evidence type="ECO:0000256" key="4">
    <source>
        <dbReference type="ARBA" id="ARBA00022737"/>
    </source>
</evidence>
<feature type="domain" description="RING-type" evidence="9">
    <location>
        <begin position="613"/>
        <end position="1054"/>
    </location>
</feature>
<keyword evidence="8" id="KW-1133">Transmembrane helix</keyword>
<dbReference type="GO" id="GO:0008270">
    <property type="term" value="F:zinc ion binding"/>
    <property type="evidence" value="ECO:0007669"/>
    <property type="project" value="UniProtKB-KW"/>
</dbReference>
<keyword evidence="11" id="KW-1185">Reference proteome</keyword>
<keyword evidence="7" id="KW-0862">Zinc</keyword>
<dbReference type="InterPro" id="IPR047544">
    <property type="entry name" value="RING-HC_RBR_RNF216"/>
</dbReference>
<evidence type="ECO:0000313" key="11">
    <source>
        <dbReference type="Proteomes" id="UP000030693"/>
    </source>
</evidence>
<dbReference type="SUPFAM" id="SSF57850">
    <property type="entry name" value="RING/U-box"/>
    <property type="match status" value="1"/>
</dbReference>
<sequence length="1134" mass="120260">MLRQHPVPRPAGNLPCALESVVTALGTAIPEADNEFLRTVCRHMTAAVLGIEPSKVDLRPAARRGPLPGWNPQRRLLCRCGVCHRVASRARALPPSGRIPRQRDFLRRCVVRELGLLEKRPVEQRPEDPPQHTPDATPMAIPCSGRLLNRVFLLSLGKIIRLLARPDDPGDGAPLICRTGLEGDNACGLLRRAAALQQTLPGPGPDVALERLVTQARNRALGRLIRLFPLLDPGYLHQVLAQAARDLERSADLTHLVGRQWHFRSLVITAVDTVLDALAKDQRELERRARLAETGGVGAAGAGAPVPLAPLPGSRPLHIHGQSAGDFGRELRRLLGDFVERQAAAAAAGAEGGPFRAQAQWLPRPGLPGFLAGPAPGARLSIVDVALTEHRHHRLLALRPPLDLLAACRAARPPTGAGPTPGSPPPSHLCALPPPGHLIDVAPCLGGGVHCLDEAFTVASTLRFRTAEYLSQAHELLALEFPFLMGSSIGHALTSFQGDYGLAFIHLTNTVTTGSHRFAEKFMSLFNSTQRRPALEVIAGGPAPMPTGFRRLTWWGLRSLLRSAPGGPAAPRPARYFDPDLVLDVLKLHGWKAAARATAEAEAAAAGAAPVGPPAECQCCFGDFPAGEVVRCTGPSQHALCVSCVRSAAGLALDRPPGNGPLALGCFAATAEPPCASGQIRLEDVIGRCLAPDEGQRFMARALSGVLPATRACGLCGYFEEVSDPGPGPLGPDPEAQPAEFRLEYQSWRDRWRAMVGVSPPANPSAAWPPGHFERLVVYRALLGRLILLLAASMPVLLLLGLLLTNDSRSLLFWAVLLVAPVVFLLDGRITGPAPPPGAGLLAAAHHGARLGSGILLLLGFSQPLVDLTFLPARRIDVAVRQLVARDIGPAPRAGDFAGFPTRGSSGSEPFICRNIHCLAATCAGCGEPAHGGLPCRSAGTLAAQVVAAAAAAEMASASASPAAGGSVDLRHPPARPDAGSLDQLRLFVESIFSATLIRTCPRCQSPFVKEQGCNEMTCPICGTKSCYLCRQPVAAGHFCRHLLEPGQDCPACDRCRLYISEERHVLRHFHVPTSSSPLLRGLDIDFPEAGQPLVRLAVGYAAVEAFLERFPATAALLEGSGPGRELLLALLFG</sequence>
<dbReference type="InterPro" id="IPR047546">
    <property type="entry name" value="Rcat_RBR_RNF216"/>
</dbReference>
<dbReference type="OrthoDB" id="10009520at2759"/>
<keyword evidence="3" id="KW-0479">Metal-binding</keyword>
<dbReference type="GO" id="GO:0016740">
    <property type="term" value="F:transferase activity"/>
    <property type="evidence" value="ECO:0007669"/>
    <property type="project" value="UniProtKB-KW"/>
</dbReference>
<keyword evidence="2" id="KW-0808">Transferase</keyword>
<dbReference type="Pfam" id="PF26191">
    <property type="entry name" value="RING-HC_RBR_RNF216"/>
    <property type="match status" value="1"/>
</dbReference>
<dbReference type="PANTHER" id="PTHR22770">
    <property type="entry name" value="UBIQUITIN CONJUGATING ENZYME 7 INTERACTING PROTEIN-RELATED"/>
    <property type="match status" value="1"/>
</dbReference>
<keyword evidence="8" id="KW-0812">Transmembrane</keyword>
<comment type="pathway">
    <text evidence="1">Protein modification; protein ubiquitination.</text>
</comment>
<organism evidence="10">
    <name type="scientific">Fonticula alba</name>
    <name type="common">Slime mold</name>
    <dbReference type="NCBI Taxonomy" id="691883"/>
    <lineage>
        <taxon>Eukaryota</taxon>
        <taxon>Rotosphaerida</taxon>
        <taxon>Fonticulaceae</taxon>
        <taxon>Fonticula</taxon>
    </lineage>
</organism>
<keyword evidence="4" id="KW-0677">Repeat</keyword>
<dbReference type="RefSeq" id="XP_009495918.1">
    <property type="nucleotide sequence ID" value="XM_009497643.1"/>
</dbReference>
<dbReference type="Proteomes" id="UP000030693">
    <property type="component" value="Unassembled WGS sequence"/>
</dbReference>
<gene>
    <name evidence="10" type="ORF">H696_03785</name>
</gene>
<keyword evidence="6" id="KW-0833">Ubl conjugation pathway</keyword>
<protein>
    <recommendedName>
        <fullName evidence="9">RING-type domain-containing protein</fullName>
    </recommendedName>
</protein>
<evidence type="ECO:0000256" key="3">
    <source>
        <dbReference type="ARBA" id="ARBA00022723"/>
    </source>
</evidence>
<dbReference type="STRING" id="691883.A0A058Z5Z1"/>
<accession>A0A058Z5Z1</accession>
<evidence type="ECO:0000256" key="6">
    <source>
        <dbReference type="ARBA" id="ARBA00022786"/>
    </source>
</evidence>
<dbReference type="Pfam" id="PF26200">
    <property type="entry name" value="Rcat_RNF216"/>
    <property type="match status" value="1"/>
</dbReference>
<dbReference type="InterPro" id="IPR051628">
    <property type="entry name" value="LUBAC_E3_Ligases"/>
</dbReference>
<dbReference type="EMBL" id="KB932206">
    <property type="protein sequence ID" value="KCV69353.1"/>
    <property type="molecule type" value="Genomic_DNA"/>
</dbReference>
<keyword evidence="5" id="KW-0863">Zinc-finger</keyword>
<feature type="transmembrane region" description="Helical" evidence="8">
    <location>
        <begin position="811"/>
        <end position="831"/>
    </location>
</feature>
<feature type="transmembrane region" description="Helical" evidence="8">
    <location>
        <begin position="782"/>
        <end position="804"/>
    </location>
</feature>
<evidence type="ECO:0000256" key="2">
    <source>
        <dbReference type="ARBA" id="ARBA00022679"/>
    </source>
</evidence>
<dbReference type="InterPro" id="IPR044066">
    <property type="entry name" value="TRIAD_supradom"/>
</dbReference>
<dbReference type="GeneID" id="20528510"/>
<dbReference type="PROSITE" id="PS51873">
    <property type="entry name" value="TRIAD"/>
    <property type="match status" value="1"/>
</dbReference>
<evidence type="ECO:0000313" key="10">
    <source>
        <dbReference type="EMBL" id="KCV69353.1"/>
    </source>
</evidence>
<evidence type="ECO:0000256" key="1">
    <source>
        <dbReference type="ARBA" id="ARBA00004906"/>
    </source>
</evidence>
<keyword evidence="8" id="KW-0472">Membrane</keyword>
<dbReference type="CDD" id="cd20353">
    <property type="entry name" value="Rcat_RBR_RNF216"/>
    <property type="match status" value="1"/>
</dbReference>